<dbReference type="InterPro" id="IPR038516">
    <property type="entry name" value="AAR2_N_sf"/>
</dbReference>
<proteinExistence type="inferred from homology"/>
<dbReference type="CDD" id="cd13777">
    <property type="entry name" value="Aar2_N"/>
    <property type="match status" value="1"/>
</dbReference>
<accession>A0A9W7Y915</accession>
<keyword evidence="5" id="KW-1185">Reference proteome</keyword>
<dbReference type="EMBL" id="JANBOI010000222">
    <property type="protein sequence ID" value="KAJ1732470.1"/>
    <property type="molecule type" value="Genomic_DNA"/>
</dbReference>
<dbReference type="Gene3D" id="2.60.34.20">
    <property type="match status" value="1"/>
</dbReference>
<dbReference type="InterPro" id="IPR033648">
    <property type="entry name" value="AAR2_C"/>
</dbReference>
<gene>
    <name evidence="4" type="ORF">LPJ61_002026</name>
</gene>
<dbReference type="AlphaFoldDB" id="A0A9W7Y915"/>
<dbReference type="InterPro" id="IPR033647">
    <property type="entry name" value="Aar2_N"/>
</dbReference>
<dbReference type="Gene3D" id="1.25.40.550">
    <property type="entry name" value="Aar2, C-terminal domain-like"/>
    <property type="match status" value="1"/>
</dbReference>
<dbReference type="InterPro" id="IPR007946">
    <property type="entry name" value="AAR2"/>
</dbReference>
<dbReference type="GO" id="GO:0000244">
    <property type="term" value="P:spliceosomal tri-snRNP complex assembly"/>
    <property type="evidence" value="ECO:0007669"/>
    <property type="project" value="TreeGrafter"/>
</dbReference>
<feature type="domain" description="AAR2 N-terminal" evidence="3">
    <location>
        <begin position="12"/>
        <end position="146"/>
    </location>
</feature>
<dbReference type="PANTHER" id="PTHR12689:SF4">
    <property type="entry name" value="PROTEIN AAR2 HOMOLOG"/>
    <property type="match status" value="1"/>
</dbReference>
<dbReference type="CDD" id="cd13778">
    <property type="entry name" value="Aar2_C"/>
    <property type="match status" value="1"/>
</dbReference>
<protein>
    <recommendedName>
        <fullName evidence="6">AAR2-domain-containing protein</fullName>
    </recommendedName>
</protein>
<organism evidence="4 5">
    <name type="scientific">Coemansia biformis</name>
    <dbReference type="NCBI Taxonomy" id="1286918"/>
    <lineage>
        <taxon>Eukaryota</taxon>
        <taxon>Fungi</taxon>
        <taxon>Fungi incertae sedis</taxon>
        <taxon>Zoopagomycota</taxon>
        <taxon>Kickxellomycotina</taxon>
        <taxon>Kickxellomycetes</taxon>
        <taxon>Kickxellales</taxon>
        <taxon>Kickxellaceae</taxon>
        <taxon>Coemansia</taxon>
    </lineage>
</organism>
<dbReference type="Pfam" id="PF20981">
    <property type="entry name" value="AAR2_1st"/>
    <property type="match status" value="1"/>
</dbReference>
<comment type="similarity">
    <text evidence="1">Belongs to the AAR2 family.</text>
</comment>
<reference evidence="4" key="1">
    <citation type="submission" date="2022-07" db="EMBL/GenBank/DDBJ databases">
        <title>Phylogenomic reconstructions and comparative analyses of Kickxellomycotina fungi.</title>
        <authorList>
            <person name="Reynolds N.K."/>
            <person name="Stajich J.E."/>
            <person name="Barry K."/>
            <person name="Grigoriev I.V."/>
            <person name="Crous P."/>
            <person name="Smith M.E."/>
        </authorList>
    </citation>
    <scope>NUCLEOTIDE SEQUENCE</scope>
    <source>
        <strain evidence="4">BCRC 34381</strain>
    </source>
</reference>
<evidence type="ECO:0000259" key="3">
    <source>
        <dbReference type="Pfam" id="PF20981"/>
    </source>
</evidence>
<evidence type="ECO:0000313" key="5">
    <source>
        <dbReference type="Proteomes" id="UP001143981"/>
    </source>
</evidence>
<dbReference type="PANTHER" id="PTHR12689">
    <property type="entry name" value="A1 CISTRON SPLICING FACTOR AAR2-RELATED"/>
    <property type="match status" value="1"/>
</dbReference>
<evidence type="ECO:0000259" key="2">
    <source>
        <dbReference type="Pfam" id="PF05282"/>
    </source>
</evidence>
<evidence type="ECO:0000256" key="1">
    <source>
        <dbReference type="ARBA" id="ARBA00006281"/>
    </source>
</evidence>
<evidence type="ECO:0000313" key="4">
    <source>
        <dbReference type="EMBL" id="KAJ1732470.1"/>
    </source>
</evidence>
<evidence type="ECO:0008006" key="6">
    <source>
        <dbReference type="Google" id="ProtNLM"/>
    </source>
</evidence>
<dbReference type="FunFam" id="2.60.34.20:FF:000001">
    <property type="entry name" value="protein AAR2 homolog"/>
    <property type="match status" value="1"/>
</dbReference>
<dbReference type="OrthoDB" id="201752at2759"/>
<feature type="domain" description="AAR2 C-terminal" evidence="2">
    <location>
        <begin position="209"/>
        <end position="368"/>
    </location>
</feature>
<dbReference type="Pfam" id="PF05282">
    <property type="entry name" value="AAR2"/>
    <property type="match status" value="1"/>
</dbReference>
<dbReference type="InterPro" id="IPR038514">
    <property type="entry name" value="AAR2_C_sf"/>
</dbReference>
<name>A0A9W7Y915_9FUNG</name>
<sequence length="393" mass="43154">MEQSTARALFEQGACLVVLDVPPGIEFGIDLDTWETGPLFKGLKMIPPGIHYVHYSAVNNEKQPGMRSGFFHDFKPREVVVRRWSSIDEDLMAADAVGAEDVERVRQNIRDLDRGLGAFQLAGAGYARWQRLTAHITPGLLARVLPTHGCFSSATGSAYEDEEIAAVHRKLQRNAHAMERQGVSAADALAIVASEAAAMGSDAADRFRFTYVDIRHSFPKDAPADEIREHSLDKSWLLRTLLERRLGGPAGLLGEFQLAFLVILAGQNFAGIEHWKRLLHLVMASARALEDQAVVSGTVMPMVHALLLQLAECPREFVASVLQQDGFVAEILCTFVLNVHECPSPAAKSALTPEIARLRTLLASYGWPLPSGRQLQEDADEEAGEYAPQVVEL</sequence>
<comment type="caution">
    <text evidence="4">The sequence shown here is derived from an EMBL/GenBank/DDBJ whole genome shotgun (WGS) entry which is preliminary data.</text>
</comment>
<dbReference type="Proteomes" id="UP001143981">
    <property type="component" value="Unassembled WGS sequence"/>
</dbReference>